<comment type="subcellular location">
    <subcellularLocation>
        <location evidence="1">Cell inner membrane</location>
        <topology evidence="1">Multi-pass membrane protein</topology>
    </subcellularLocation>
    <subcellularLocation>
        <location evidence="9">Cell membrane</location>
        <topology evidence="9">Multi-pass membrane protein</topology>
    </subcellularLocation>
</comment>
<evidence type="ECO:0000256" key="4">
    <source>
        <dbReference type="ARBA" id="ARBA00022692"/>
    </source>
</evidence>
<evidence type="ECO:0000256" key="1">
    <source>
        <dbReference type="ARBA" id="ARBA00004429"/>
    </source>
</evidence>
<keyword evidence="9" id="KW-0813">Transport</keyword>
<dbReference type="PANTHER" id="PTHR30341">
    <property type="entry name" value="SODIUM ION/PROTON ANTIPORTER NHAA-RELATED"/>
    <property type="match status" value="1"/>
</dbReference>
<evidence type="ECO:0000256" key="7">
    <source>
        <dbReference type="ARBA" id="ARBA00023136"/>
    </source>
</evidence>
<dbReference type="Proteomes" id="UP000254337">
    <property type="component" value="Chromosome"/>
</dbReference>
<keyword evidence="11" id="KW-1185">Reference proteome</keyword>
<name>A0A346B2L1_9FIRM</name>
<dbReference type="PANTHER" id="PTHR30341:SF0">
    <property type="entry name" value="NA(+)_H(+) ANTIPORTER NHAA"/>
    <property type="match status" value="1"/>
</dbReference>
<proteinExistence type="inferred from homology"/>
<comment type="similarity">
    <text evidence="9">Belongs to the NhaA Na(+)/H(+) (TC 2.A.33) antiporter family.</text>
</comment>
<feature type="transmembrane region" description="Helical" evidence="9">
    <location>
        <begin position="53"/>
        <end position="75"/>
    </location>
</feature>
<dbReference type="InterPro" id="IPR004670">
    <property type="entry name" value="NhaA"/>
</dbReference>
<feature type="transmembrane region" description="Helical" evidence="9">
    <location>
        <begin position="95"/>
        <end position="115"/>
    </location>
</feature>
<evidence type="ECO:0000313" key="10">
    <source>
        <dbReference type="EMBL" id="AXL22354.1"/>
    </source>
</evidence>
<gene>
    <name evidence="9 10" type="primary">nhaA</name>
    <name evidence="10" type="ORF">DKB62_03970</name>
</gene>
<comment type="function">
    <text evidence="9">Na(+)/H(+) antiporter that extrudes sodium in exchange for external protons.</text>
</comment>
<keyword evidence="3 9" id="KW-1003">Cell membrane</keyword>
<feature type="transmembrane region" description="Helical" evidence="9">
    <location>
        <begin position="121"/>
        <end position="144"/>
    </location>
</feature>
<dbReference type="GO" id="GO:0015385">
    <property type="term" value="F:sodium:proton antiporter activity"/>
    <property type="evidence" value="ECO:0007669"/>
    <property type="project" value="UniProtKB-UniRule"/>
</dbReference>
<dbReference type="NCBIfam" id="NF007112">
    <property type="entry name" value="PRK09561.1"/>
    <property type="match status" value="1"/>
</dbReference>
<dbReference type="AlphaFoldDB" id="A0A346B2L1"/>
<dbReference type="Gene3D" id="1.20.1530.10">
    <property type="entry name" value="Na+/H+ antiporter like domain"/>
    <property type="match status" value="1"/>
</dbReference>
<keyword evidence="4 9" id="KW-0812">Transmembrane</keyword>
<feature type="transmembrane region" description="Helical" evidence="9">
    <location>
        <begin position="180"/>
        <end position="197"/>
    </location>
</feature>
<feature type="transmembrane region" description="Helical" evidence="9">
    <location>
        <begin position="363"/>
        <end position="382"/>
    </location>
</feature>
<dbReference type="GO" id="GO:0005886">
    <property type="term" value="C:plasma membrane"/>
    <property type="evidence" value="ECO:0007669"/>
    <property type="project" value="UniProtKB-SubCell"/>
</dbReference>
<evidence type="ECO:0000256" key="3">
    <source>
        <dbReference type="ARBA" id="ARBA00022475"/>
    </source>
</evidence>
<feature type="transmembrane region" description="Helical" evidence="9">
    <location>
        <begin position="151"/>
        <end position="174"/>
    </location>
</feature>
<evidence type="ECO:0000256" key="5">
    <source>
        <dbReference type="ARBA" id="ARBA00022989"/>
    </source>
</evidence>
<dbReference type="NCBIfam" id="TIGR00773">
    <property type="entry name" value="NhaA"/>
    <property type="match status" value="1"/>
</dbReference>
<keyword evidence="9" id="KW-0406">Ion transport</keyword>
<keyword evidence="6 9" id="KW-0915">Sodium</keyword>
<feature type="transmembrane region" description="Helical" evidence="9">
    <location>
        <begin position="329"/>
        <end position="351"/>
    </location>
</feature>
<keyword evidence="2 9" id="KW-0050">Antiport</keyword>
<feature type="transmembrane region" description="Helical" evidence="9">
    <location>
        <begin position="204"/>
        <end position="236"/>
    </location>
</feature>
<evidence type="ECO:0000256" key="9">
    <source>
        <dbReference type="HAMAP-Rule" id="MF_01844"/>
    </source>
</evidence>
<protein>
    <recommendedName>
        <fullName evidence="9">Na(+)/H(+) antiporter NhaA</fullName>
    </recommendedName>
    <alternativeName>
        <fullName evidence="9">Sodium/proton antiporter NhaA</fullName>
    </alternativeName>
</protein>
<dbReference type="InterPro" id="IPR023171">
    <property type="entry name" value="Na/H_antiporter_dom_sf"/>
</dbReference>
<organism evidence="10 11">
    <name type="scientific">Megasphaera stantonii</name>
    <dbReference type="NCBI Taxonomy" id="2144175"/>
    <lineage>
        <taxon>Bacteria</taxon>
        <taxon>Bacillati</taxon>
        <taxon>Bacillota</taxon>
        <taxon>Negativicutes</taxon>
        <taxon>Veillonellales</taxon>
        <taxon>Veillonellaceae</taxon>
        <taxon>Megasphaera</taxon>
    </lineage>
</organism>
<evidence type="ECO:0000256" key="6">
    <source>
        <dbReference type="ARBA" id="ARBA00023053"/>
    </source>
</evidence>
<accession>A0A346B2L1</accession>
<dbReference type="NCBIfam" id="NF007111">
    <property type="entry name" value="PRK09560.1"/>
    <property type="match status" value="1"/>
</dbReference>
<evidence type="ECO:0000313" key="11">
    <source>
        <dbReference type="Proteomes" id="UP000254337"/>
    </source>
</evidence>
<evidence type="ECO:0000256" key="2">
    <source>
        <dbReference type="ARBA" id="ARBA00022449"/>
    </source>
</evidence>
<keyword evidence="7 9" id="KW-0472">Membrane</keyword>
<dbReference type="OrthoDB" id="9808135at2"/>
<comment type="catalytic activity">
    <reaction evidence="9">
        <text>Na(+)(in) + 2 H(+)(out) = Na(+)(out) + 2 H(+)(in)</text>
        <dbReference type="Rhea" id="RHEA:29251"/>
        <dbReference type="ChEBI" id="CHEBI:15378"/>
        <dbReference type="ChEBI" id="CHEBI:29101"/>
    </reaction>
</comment>
<dbReference type="Pfam" id="PF06965">
    <property type="entry name" value="Na_H_antiport_1"/>
    <property type="match status" value="1"/>
</dbReference>
<dbReference type="GO" id="GO:0006885">
    <property type="term" value="P:regulation of pH"/>
    <property type="evidence" value="ECO:0007669"/>
    <property type="project" value="UniProtKB-UniRule"/>
</dbReference>
<keyword evidence="8 9" id="KW-0739">Sodium transport</keyword>
<sequence>MIMPFQRFFKQEASSGIVLLVFAVVAMGLANSPWAAAYEEILHWKLSVGAGDFLLSMSLLHWINDGLMAVFFFVIGMEIKREFLFGELKSPSSTLLPIAAAVGGMVMPALLYTAFNIGKPTISGWGVSMATDIAFSLGVLAFAAPRAPRAVVVFLTALAIVDDLGGILVIALFYSSDLHGPSLLAGAAVLLVLFWLSRRNVQSVLLYLIGGGLLWYAFLQGGIHPTIAGVLLGFSIPAGTEETHGESLLRKLEHRLTPWSAFFVMPVFALSNAGIAIDGGSVGNLLTPVGLGIMAGLFLGKPLGIFLSAYGLIRLRVVALPAGVRTAHFLGAGMLGGIGFTMSLFIAALAFTDGQVLMTAKTAIVAASVLSGLAGTAMFKWLQRGTP</sequence>
<dbReference type="KEGG" id="meg:DKB62_03970"/>
<keyword evidence="5 9" id="KW-1133">Transmembrane helix</keyword>
<evidence type="ECO:0000256" key="8">
    <source>
        <dbReference type="ARBA" id="ARBA00023201"/>
    </source>
</evidence>
<dbReference type="EMBL" id="CP029462">
    <property type="protein sequence ID" value="AXL22354.1"/>
    <property type="molecule type" value="Genomic_DNA"/>
</dbReference>
<dbReference type="HAMAP" id="MF_01844">
    <property type="entry name" value="NhaA"/>
    <property type="match status" value="1"/>
</dbReference>
<feature type="transmembrane region" description="Helical" evidence="9">
    <location>
        <begin position="289"/>
        <end position="309"/>
    </location>
</feature>
<reference evidence="10 11" key="1">
    <citation type="submission" date="2018-05" db="EMBL/GenBank/DDBJ databases">
        <title>Complete genome sequence of Megasphaera sp. AJH120T, isolated from the ceca of a chicken.</title>
        <authorList>
            <person name="Maki J."/>
            <person name="Looft T."/>
        </authorList>
    </citation>
    <scope>NUCLEOTIDE SEQUENCE [LARGE SCALE GENOMIC DNA]</scope>
    <source>
        <strain evidence="10 11">AJH120</strain>
    </source>
</reference>